<protein>
    <recommendedName>
        <fullName evidence="4">Glycerophosphocholine acyltransferase 1</fullName>
    </recommendedName>
</protein>
<keyword evidence="3" id="KW-1185">Reference proteome</keyword>
<reference evidence="2 3" key="2">
    <citation type="journal article" date="2022" name="Mol. Biol. Evol.">
        <title>Comparative Genomics Reveals Insights into the Divergent Evolution of Astigmatic Mites and Household Pest Adaptations.</title>
        <authorList>
            <person name="Xiong Q."/>
            <person name="Wan A.T."/>
            <person name="Liu X."/>
            <person name="Fung C.S."/>
            <person name="Xiao X."/>
            <person name="Malainual N."/>
            <person name="Hou J."/>
            <person name="Wang L."/>
            <person name="Wang M."/>
            <person name="Yang K.Y."/>
            <person name="Cui Y."/>
            <person name="Leung E.L."/>
            <person name="Nong W."/>
            <person name="Shin S.K."/>
            <person name="Au S.W."/>
            <person name="Jeong K.Y."/>
            <person name="Chew F.T."/>
            <person name="Hui J.H."/>
            <person name="Leung T.F."/>
            <person name="Tungtrongchitr A."/>
            <person name="Zhong N."/>
            <person name="Liu Z."/>
            <person name="Tsui S.K."/>
        </authorList>
    </citation>
    <scope>NUCLEOTIDE SEQUENCE [LARGE SCALE GENOMIC DNA]</scope>
    <source>
        <strain evidence="2">Derp</strain>
    </source>
</reference>
<keyword evidence="1" id="KW-0472">Membrane</keyword>
<sequence length="221" mass="26687">MMDWNKDLWIYNSNNSTNNVNDEPINSLIITDDNDEEYTENQHISRLDNMKQRMYRYFRRLCRLFVTINLIINFIIIIYLWSMNMSLIRNFCPHHDWTEILFTIYLIAGGIIAVYLVLHLKSYCLLWIFHLTIWLAIGYRLQTTRRYFEFEFTDDELIFYRSLLMPSNKLLAIGECVIGLNIWLCLVYIMNFFGTIFLILSSLIPSLFQAFCYVYHRIFNQ</sequence>
<gene>
    <name evidence="2" type="ORF">DERP_005709</name>
</gene>
<feature type="transmembrane region" description="Helical" evidence="1">
    <location>
        <begin position="125"/>
        <end position="142"/>
    </location>
</feature>
<keyword evidence="1" id="KW-0812">Transmembrane</keyword>
<feature type="transmembrane region" description="Helical" evidence="1">
    <location>
        <begin position="61"/>
        <end position="80"/>
    </location>
</feature>
<dbReference type="Proteomes" id="UP000887458">
    <property type="component" value="Unassembled WGS sequence"/>
</dbReference>
<name>A0ABQ8J9T9_DERPT</name>
<proteinExistence type="predicted"/>
<accession>A0ABQ8J9T9</accession>
<feature type="transmembrane region" description="Helical" evidence="1">
    <location>
        <begin position="170"/>
        <end position="189"/>
    </location>
</feature>
<evidence type="ECO:0000313" key="2">
    <source>
        <dbReference type="EMBL" id="KAH9419205.1"/>
    </source>
</evidence>
<evidence type="ECO:0008006" key="4">
    <source>
        <dbReference type="Google" id="ProtNLM"/>
    </source>
</evidence>
<feature type="transmembrane region" description="Helical" evidence="1">
    <location>
        <begin position="196"/>
        <end position="216"/>
    </location>
</feature>
<keyword evidence="1" id="KW-1133">Transmembrane helix</keyword>
<comment type="caution">
    <text evidence="2">The sequence shown here is derived from an EMBL/GenBank/DDBJ whole genome shotgun (WGS) entry which is preliminary data.</text>
</comment>
<evidence type="ECO:0000256" key="1">
    <source>
        <dbReference type="SAM" id="Phobius"/>
    </source>
</evidence>
<dbReference type="EMBL" id="NJHN03000060">
    <property type="protein sequence ID" value="KAH9419205.1"/>
    <property type="molecule type" value="Genomic_DNA"/>
</dbReference>
<evidence type="ECO:0000313" key="3">
    <source>
        <dbReference type="Proteomes" id="UP000887458"/>
    </source>
</evidence>
<feature type="transmembrane region" description="Helical" evidence="1">
    <location>
        <begin position="100"/>
        <end position="118"/>
    </location>
</feature>
<organism evidence="2 3">
    <name type="scientific">Dermatophagoides pteronyssinus</name>
    <name type="common">European house dust mite</name>
    <dbReference type="NCBI Taxonomy" id="6956"/>
    <lineage>
        <taxon>Eukaryota</taxon>
        <taxon>Metazoa</taxon>
        <taxon>Ecdysozoa</taxon>
        <taxon>Arthropoda</taxon>
        <taxon>Chelicerata</taxon>
        <taxon>Arachnida</taxon>
        <taxon>Acari</taxon>
        <taxon>Acariformes</taxon>
        <taxon>Sarcoptiformes</taxon>
        <taxon>Astigmata</taxon>
        <taxon>Psoroptidia</taxon>
        <taxon>Analgoidea</taxon>
        <taxon>Pyroglyphidae</taxon>
        <taxon>Dermatophagoidinae</taxon>
        <taxon>Dermatophagoides</taxon>
    </lineage>
</organism>
<reference evidence="2 3" key="1">
    <citation type="journal article" date="2018" name="J. Allergy Clin. Immunol.">
        <title>High-quality assembly of Dermatophagoides pteronyssinus genome and transcriptome reveals a wide range of novel allergens.</title>
        <authorList>
            <person name="Liu X.Y."/>
            <person name="Yang K.Y."/>
            <person name="Wang M.Q."/>
            <person name="Kwok J.S."/>
            <person name="Zeng X."/>
            <person name="Yang Z."/>
            <person name="Xiao X.J."/>
            <person name="Lau C.P."/>
            <person name="Li Y."/>
            <person name="Huang Z.M."/>
            <person name="Ba J.G."/>
            <person name="Yim A.K."/>
            <person name="Ouyang C.Y."/>
            <person name="Ngai S.M."/>
            <person name="Chan T.F."/>
            <person name="Leung E.L."/>
            <person name="Liu L."/>
            <person name="Liu Z.G."/>
            <person name="Tsui S.K."/>
        </authorList>
    </citation>
    <scope>NUCLEOTIDE SEQUENCE [LARGE SCALE GENOMIC DNA]</scope>
    <source>
        <strain evidence="2">Derp</strain>
    </source>
</reference>